<dbReference type="Pfam" id="PF00107">
    <property type="entry name" value="ADH_zinc_N"/>
    <property type="match status" value="1"/>
</dbReference>
<dbReference type="Gene3D" id="3.90.180.10">
    <property type="entry name" value="Medium-chain alcohol dehydrogenases, catalytic domain"/>
    <property type="match status" value="1"/>
</dbReference>
<keyword evidence="1" id="KW-0521">NADP</keyword>
<dbReference type="Gene3D" id="3.40.50.720">
    <property type="entry name" value="NAD(P)-binding Rossmann-like Domain"/>
    <property type="match status" value="1"/>
</dbReference>
<name>M5E6G6_MALS4</name>
<gene>
    <name evidence="3" type="ORF">MSYG_0736</name>
</gene>
<dbReference type="InterPro" id="IPR014189">
    <property type="entry name" value="Quinone_OxRdtase_PIG3"/>
</dbReference>
<evidence type="ECO:0000256" key="2">
    <source>
        <dbReference type="ARBA" id="ARBA00023002"/>
    </source>
</evidence>
<dbReference type="InterPro" id="IPR011032">
    <property type="entry name" value="GroES-like_sf"/>
</dbReference>
<dbReference type="CDD" id="cd05276">
    <property type="entry name" value="p53_inducible_oxidoreductase"/>
    <property type="match status" value="1"/>
</dbReference>
<keyword evidence="4" id="KW-1185">Reference proteome</keyword>
<sequence length="359" mass="38631">MASVARRLANQALPQMMRAVTIDNGVGPSSALRISQVPVPALEASTHDNSLLVKVKAFALNRLDLMQREGNYPVPPGASKILGVEFSGEVVDVGANVRAHRVGDPVMGLCAGGTYAEYVRVPASLTLRKMDELSWEQAASIPEAYLTAFQALQVLNEQQPGDHVLVHAGASGVGLAAIQLARLLGAEKVYVTAGTPEKIEVCKSLGATDGFNYKETDWYEALMHATEQRGVDVILDFIGAPYFEKNLKALRRDGRLSLQAMMGGAELPEGAKLARLLTHRLRVTGSTLRSRSLEYQGKLVEQFVQSGALAALARGADGSTGPDRLGLVLHRIYDWNDIRLAHDEMAANKNIGKIVATVV</sequence>
<dbReference type="PANTHER" id="PTHR48106:SF18">
    <property type="entry name" value="QUINONE OXIDOREDUCTASE PIG3"/>
    <property type="match status" value="1"/>
</dbReference>
<dbReference type="OrthoDB" id="203908at2759"/>
<dbReference type="InterPro" id="IPR013154">
    <property type="entry name" value="ADH-like_N"/>
</dbReference>
<reference evidence="4" key="1">
    <citation type="journal article" date="2017" name="Nucleic Acids Res.">
        <title>Proteogenomics produces comprehensive and highly accurate protein-coding gene annotation in a complete genome assembly of Malassezia sympodialis.</title>
        <authorList>
            <person name="Zhu Y."/>
            <person name="Engstroem P.G."/>
            <person name="Tellgren-Roth C."/>
            <person name="Baudo C.D."/>
            <person name="Kennell J.C."/>
            <person name="Sun S."/>
            <person name="Billmyre R.B."/>
            <person name="Schroeder M.S."/>
            <person name="Andersson A."/>
            <person name="Holm T."/>
            <person name="Sigurgeirsson B."/>
            <person name="Wu G."/>
            <person name="Sankaranarayanan S.R."/>
            <person name="Siddharthan R."/>
            <person name="Sanyal K."/>
            <person name="Lundeberg J."/>
            <person name="Nystedt B."/>
            <person name="Boekhout T."/>
            <person name="Dawson T.L. Jr."/>
            <person name="Heitman J."/>
            <person name="Scheynius A."/>
            <person name="Lehtioe J."/>
        </authorList>
    </citation>
    <scope>NUCLEOTIDE SEQUENCE [LARGE SCALE GENOMIC DNA]</scope>
    <source>
        <strain evidence="4">ATCC 42132</strain>
    </source>
</reference>
<dbReference type="GO" id="GO:0070402">
    <property type="term" value="F:NADPH binding"/>
    <property type="evidence" value="ECO:0007669"/>
    <property type="project" value="TreeGrafter"/>
</dbReference>
<dbReference type="KEGG" id="msym:MSY001_0712"/>
<dbReference type="PANTHER" id="PTHR48106">
    <property type="entry name" value="QUINONE OXIDOREDUCTASE PIG3-RELATED"/>
    <property type="match status" value="1"/>
</dbReference>
<dbReference type="InterPro" id="IPR036291">
    <property type="entry name" value="NAD(P)-bd_dom_sf"/>
</dbReference>
<keyword evidence="2" id="KW-0560">Oxidoreductase</keyword>
<dbReference type="HOGENOM" id="CLU_026673_3_4_1"/>
<dbReference type="Pfam" id="PF08240">
    <property type="entry name" value="ADH_N"/>
    <property type="match status" value="1"/>
</dbReference>
<dbReference type="SUPFAM" id="SSF51735">
    <property type="entry name" value="NAD(P)-binding Rossmann-fold domains"/>
    <property type="match status" value="1"/>
</dbReference>
<dbReference type="VEuPathDB" id="FungiDB:MSYG_0736"/>
<accession>M5E6G6</accession>
<evidence type="ECO:0000256" key="1">
    <source>
        <dbReference type="ARBA" id="ARBA00022857"/>
    </source>
</evidence>
<dbReference type="RefSeq" id="XP_018739328.1">
    <property type="nucleotide sequence ID" value="XM_018885790.1"/>
</dbReference>
<dbReference type="Proteomes" id="UP000186303">
    <property type="component" value="Chromosome 1"/>
</dbReference>
<dbReference type="InterPro" id="IPR020843">
    <property type="entry name" value="ER"/>
</dbReference>
<protein>
    <submittedName>
        <fullName evidence="3">Similar to S.cerevisiae protein ZTA1 (NADPH-dependent quinone reductase)</fullName>
    </submittedName>
</protein>
<dbReference type="EMBL" id="LT671821">
    <property type="protein sequence ID" value="SHO76398.1"/>
    <property type="molecule type" value="Genomic_DNA"/>
</dbReference>
<dbReference type="InterPro" id="IPR013149">
    <property type="entry name" value="ADH-like_C"/>
</dbReference>
<evidence type="ECO:0000313" key="3">
    <source>
        <dbReference type="EMBL" id="SHO76398.1"/>
    </source>
</evidence>
<organism evidence="3 4">
    <name type="scientific">Malassezia sympodialis (strain ATCC 42132)</name>
    <name type="common">Atopic eczema-associated yeast</name>
    <dbReference type="NCBI Taxonomy" id="1230383"/>
    <lineage>
        <taxon>Eukaryota</taxon>
        <taxon>Fungi</taxon>
        <taxon>Dikarya</taxon>
        <taxon>Basidiomycota</taxon>
        <taxon>Ustilaginomycotina</taxon>
        <taxon>Malasseziomycetes</taxon>
        <taxon>Malasseziales</taxon>
        <taxon>Malasseziaceae</taxon>
        <taxon>Malassezia</taxon>
    </lineage>
</organism>
<dbReference type="STRING" id="1230383.M5E6G6"/>
<dbReference type="GO" id="GO:0016651">
    <property type="term" value="F:oxidoreductase activity, acting on NAD(P)H"/>
    <property type="evidence" value="ECO:0007669"/>
    <property type="project" value="TreeGrafter"/>
</dbReference>
<dbReference type="SMART" id="SM00829">
    <property type="entry name" value="PKS_ER"/>
    <property type="match status" value="1"/>
</dbReference>
<dbReference type="AlphaFoldDB" id="M5E6G6"/>
<dbReference type="OMA" id="WAEVPDP"/>
<dbReference type="NCBIfam" id="TIGR02824">
    <property type="entry name" value="quinone_pig3"/>
    <property type="match status" value="1"/>
</dbReference>
<evidence type="ECO:0000313" key="4">
    <source>
        <dbReference type="Proteomes" id="UP000186303"/>
    </source>
</evidence>
<proteinExistence type="predicted"/>
<dbReference type="SUPFAM" id="SSF50129">
    <property type="entry name" value="GroES-like"/>
    <property type="match status" value="1"/>
</dbReference>